<dbReference type="InterPro" id="IPR016039">
    <property type="entry name" value="Thiolase-like"/>
</dbReference>
<accession>A0ABN0XM40</accession>
<keyword evidence="3" id="KW-0012">Acyltransferase</keyword>
<evidence type="ECO:0000259" key="5">
    <source>
        <dbReference type="PROSITE" id="PS52004"/>
    </source>
</evidence>
<organism evidence="6 7">
    <name type="scientific">Streptomyces blastmyceticus</name>
    <dbReference type="NCBI Taxonomy" id="68180"/>
    <lineage>
        <taxon>Bacteria</taxon>
        <taxon>Bacillati</taxon>
        <taxon>Actinomycetota</taxon>
        <taxon>Actinomycetes</taxon>
        <taxon>Kitasatosporales</taxon>
        <taxon>Streptomycetaceae</taxon>
        <taxon>Streptomyces</taxon>
    </lineage>
</organism>
<dbReference type="Gene3D" id="3.40.47.10">
    <property type="match status" value="1"/>
</dbReference>
<evidence type="ECO:0000256" key="1">
    <source>
        <dbReference type="ARBA" id="ARBA00008467"/>
    </source>
</evidence>
<evidence type="ECO:0000313" key="7">
    <source>
        <dbReference type="Proteomes" id="UP001500063"/>
    </source>
</evidence>
<comment type="caution">
    <text evidence="6">The sequence shown here is derived from an EMBL/GenBank/DDBJ whole genome shotgun (WGS) entry which is preliminary data.</text>
</comment>
<dbReference type="EMBL" id="BAAABW010000026">
    <property type="protein sequence ID" value="GAA0367670.1"/>
    <property type="molecule type" value="Genomic_DNA"/>
</dbReference>
<sequence length="371" mass="37457">MVTPVVTGLAWDTPLGRDREAVWTRLCAGESGLAPVESPHPLRNTLAGVVESVPYGTDSGKRQRVLAGRALAAAFADAGLSTTDPGVGLVLGTSFGASLDEEEPALHAWADDAAAGIGHPGEPVCVMTACSAGADAIAVAHALVRSGQRRIVVAGGVDVVTEAKRLGHSALGTMSPTGIRAFDRTRDGMLLGEGAGFVVVEHPDSARERGARVYARLRGAGASNDAAGLTAPDPSGYAVVRAVRRCLASAGLAPADVAVVNAHGTGTPLNDEVEARSLLELFGSGENAPLVFATKGAFGHSLGATGALEAVATVLALRHRQVPPVVGLREPAAPLRLATGSAHPVGAGVGLSLTLGFGGFNTCLLFEGMTA</sequence>
<dbReference type="SMART" id="SM00825">
    <property type="entry name" value="PKS_KS"/>
    <property type="match status" value="1"/>
</dbReference>
<dbReference type="Pfam" id="PF00109">
    <property type="entry name" value="ketoacyl-synt"/>
    <property type="match status" value="1"/>
</dbReference>
<dbReference type="InterPro" id="IPR014031">
    <property type="entry name" value="Ketoacyl_synth_C"/>
</dbReference>
<gene>
    <name evidence="6" type="ORF">GCM10010319_51970</name>
</gene>
<protein>
    <submittedName>
        <fullName evidence="6">Beta-ketoacyl-[acyl-carrier-protein] synthase family protein</fullName>
    </submittedName>
</protein>
<dbReference type="PANTHER" id="PTHR11712:SF347">
    <property type="entry name" value="BETA KETOACYL-ACYL CARRIER PROTEIN SYNTHASE"/>
    <property type="match status" value="1"/>
</dbReference>
<dbReference type="InterPro" id="IPR000794">
    <property type="entry name" value="Beta-ketoacyl_synthase"/>
</dbReference>
<evidence type="ECO:0000313" key="6">
    <source>
        <dbReference type="EMBL" id="GAA0367670.1"/>
    </source>
</evidence>
<dbReference type="InterPro" id="IPR020841">
    <property type="entry name" value="PKS_Beta-ketoAc_synthase_dom"/>
</dbReference>
<dbReference type="PANTHER" id="PTHR11712">
    <property type="entry name" value="POLYKETIDE SYNTHASE-RELATED"/>
    <property type="match status" value="1"/>
</dbReference>
<keyword evidence="7" id="KW-1185">Reference proteome</keyword>
<evidence type="ECO:0000256" key="2">
    <source>
        <dbReference type="ARBA" id="ARBA00022679"/>
    </source>
</evidence>
<evidence type="ECO:0000256" key="4">
    <source>
        <dbReference type="RuleBase" id="RU003694"/>
    </source>
</evidence>
<dbReference type="Pfam" id="PF02801">
    <property type="entry name" value="Ketoacyl-synt_C"/>
    <property type="match status" value="1"/>
</dbReference>
<dbReference type="PROSITE" id="PS00606">
    <property type="entry name" value="KS3_1"/>
    <property type="match status" value="1"/>
</dbReference>
<feature type="domain" description="Ketosynthase family 3 (KS3)" evidence="5">
    <location>
        <begin position="1"/>
        <end position="368"/>
    </location>
</feature>
<dbReference type="InterPro" id="IPR014030">
    <property type="entry name" value="Ketoacyl_synth_N"/>
</dbReference>
<dbReference type="RefSeq" id="WP_344121417.1">
    <property type="nucleotide sequence ID" value="NZ_BAAABW010000026.1"/>
</dbReference>
<comment type="similarity">
    <text evidence="1 4">Belongs to the thiolase-like superfamily. Beta-ketoacyl-ACP synthases family.</text>
</comment>
<dbReference type="Proteomes" id="UP001500063">
    <property type="component" value="Unassembled WGS sequence"/>
</dbReference>
<proteinExistence type="inferred from homology"/>
<dbReference type="InterPro" id="IPR018201">
    <property type="entry name" value="Ketoacyl_synth_AS"/>
</dbReference>
<reference evidence="6 7" key="1">
    <citation type="journal article" date="2019" name="Int. J. Syst. Evol. Microbiol.">
        <title>The Global Catalogue of Microorganisms (GCM) 10K type strain sequencing project: providing services to taxonomists for standard genome sequencing and annotation.</title>
        <authorList>
            <consortium name="The Broad Institute Genomics Platform"/>
            <consortium name="The Broad Institute Genome Sequencing Center for Infectious Disease"/>
            <person name="Wu L."/>
            <person name="Ma J."/>
        </authorList>
    </citation>
    <scope>NUCLEOTIDE SEQUENCE [LARGE SCALE GENOMIC DNA]</scope>
    <source>
        <strain evidence="6 7">JCM 4565</strain>
    </source>
</reference>
<dbReference type="CDD" id="cd00834">
    <property type="entry name" value="KAS_I_II"/>
    <property type="match status" value="1"/>
</dbReference>
<keyword evidence="2 4" id="KW-0808">Transferase</keyword>
<dbReference type="SUPFAM" id="SSF53901">
    <property type="entry name" value="Thiolase-like"/>
    <property type="match status" value="2"/>
</dbReference>
<name>A0ABN0XM40_9ACTN</name>
<dbReference type="PROSITE" id="PS52004">
    <property type="entry name" value="KS3_2"/>
    <property type="match status" value="1"/>
</dbReference>
<evidence type="ECO:0000256" key="3">
    <source>
        <dbReference type="ARBA" id="ARBA00023315"/>
    </source>
</evidence>